<dbReference type="EMBL" id="JASCZI010181342">
    <property type="protein sequence ID" value="MED6182208.1"/>
    <property type="molecule type" value="Genomic_DNA"/>
</dbReference>
<proteinExistence type="predicted"/>
<name>A0ABU6WDX4_9FABA</name>
<dbReference type="Proteomes" id="UP001341840">
    <property type="component" value="Unassembled WGS sequence"/>
</dbReference>
<organism evidence="2 3">
    <name type="scientific">Stylosanthes scabra</name>
    <dbReference type="NCBI Taxonomy" id="79078"/>
    <lineage>
        <taxon>Eukaryota</taxon>
        <taxon>Viridiplantae</taxon>
        <taxon>Streptophyta</taxon>
        <taxon>Embryophyta</taxon>
        <taxon>Tracheophyta</taxon>
        <taxon>Spermatophyta</taxon>
        <taxon>Magnoliopsida</taxon>
        <taxon>eudicotyledons</taxon>
        <taxon>Gunneridae</taxon>
        <taxon>Pentapetalae</taxon>
        <taxon>rosids</taxon>
        <taxon>fabids</taxon>
        <taxon>Fabales</taxon>
        <taxon>Fabaceae</taxon>
        <taxon>Papilionoideae</taxon>
        <taxon>50 kb inversion clade</taxon>
        <taxon>dalbergioids sensu lato</taxon>
        <taxon>Dalbergieae</taxon>
        <taxon>Pterocarpus clade</taxon>
        <taxon>Stylosanthes</taxon>
    </lineage>
</organism>
<feature type="compositionally biased region" description="Basic residues" evidence="1">
    <location>
        <begin position="1"/>
        <end position="14"/>
    </location>
</feature>
<accession>A0ABU6WDX4</accession>
<reference evidence="2 3" key="1">
    <citation type="journal article" date="2023" name="Plants (Basel)">
        <title>Bridging the Gap: Combining Genomics and Transcriptomics Approaches to Understand Stylosanthes scabra, an Orphan Legume from the Brazilian Caatinga.</title>
        <authorList>
            <person name="Ferreira-Neto J.R.C."/>
            <person name="da Silva M.D."/>
            <person name="Binneck E."/>
            <person name="de Melo N.F."/>
            <person name="da Silva R.H."/>
            <person name="de Melo A.L.T.M."/>
            <person name="Pandolfi V."/>
            <person name="Bustamante F.O."/>
            <person name="Brasileiro-Vidal A.C."/>
            <person name="Benko-Iseppon A.M."/>
        </authorList>
    </citation>
    <scope>NUCLEOTIDE SEQUENCE [LARGE SCALE GENOMIC DNA]</scope>
    <source>
        <tissue evidence="2">Leaves</tissue>
    </source>
</reference>
<evidence type="ECO:0000313" key="2">
    <source>
        <dbReference type="EMBL" id="MED6182208.1"/>
    </source>
</evidence>
<evidence type="ECO:0000256" key="1">
    <source>
        <dbReference type="SAM" id="MobiDB-lite"/>
    </source>
</evidence>
<keyword evidence="3" id="KW-1185">Reference proteome</keyword>
<evidence type="ECO:0000313" key="3">
    <source>
        <dbReference type="Proteomes" id="UP001341840"/>
    </source>
</evidence>
<comment type="caution">
    <text evidence="2">The sequence shown here is derived from an EMBL/GenBank/DDBJ whole genome shotgun (WGS) entry which is preliminary data.</text>
</comment>
<protein>
    <submittedName>
        <fullName evidence="2">Uncharacterized protein</fullName>
    </submittedName>
</protein>
<gene>
    <name evidence="2" type="ORF">PIB30_026468</name>
</gene>
<feature type="region of interest" description="Disordered" evidence="1">
    <location>
        <begin position="1"/>
        <end position="21"/>
    </location>
</feature>
<sequence length="155" mass="16939">MKKNKEKSKNRALARPHPPGGAAAQYENAIFLATGATVLPRPSFGAPARAVSLATFGRSYQAAGALAPFSWRVRRARAPARCPWCVRTVARVTLGRNSAIRARPRASGRASAQPRLLHTKECFRTLFLITLSDNTHSHPLSNSFGLNEHRSILID</sequence>